<accession>A0AA38RF81</accession>
<dbReference type="EMBL" id="JANBVO010000015">
    <property type="protein sequence ID" value="KAJ9144968.1"/>
    <property type="molecule type" value="Genomic_DNA"/>
</dbReference>
<reference evidence="4" key="1">
    <citation type="submission" date="2022-07" db="EMBL/GenBank/DDBJ databases">
        <title>Fungi with potential for degradation of polypropylene.</title>
        <authorList>
            <person name="Gostincar C."/>
        </authorList>
    </citation>
    <scope>NUCLEOTIDE SEQUENCE</scope>
    <source>
        <strain evidence="4">EXF-13308</strain>
    </source>
</reference>
<feature type="domain" description="NmrA-like" evidence="3">
    <location>
        <begin position="5"/>
        <end position="255"/>
    </location>
</feature>
<comment type="caution">
    <text evidence="4">The sequence shown here is derived from an EMBL/GenBank/DDBJ whole genome shotgun (WGS) entry which is preliminary data.</text>
</comment>
<dbReference type="PANTHER" id="PTHR47706:SF9">
    <property type="entry name" value="NMRA-LIKE DOMAIN-CONTAINING PROTEIN-RELATED"/>
    <property type="match status" value="1"/>
</dbReference>
<dbReference type="InterPro" id="IPR045312">
    <property type="entry name" value="PCBER-like"/>
</dbReference>
<evidence type="ECO:0000313" key="4">
    <source>
        <dbReference type="EMBL" id="KAJ9144968.1"/>
    </source>
</evidence>
<dbReference type="GO" id="GO:0016491">
    <property type="term" value="F:oxidoreductase activity"/>
    <property type="evidence" value="ECO:0007669"/>
    <property type="project" value="UniProtKB-KW"/>
</dbReference>
<protein>
    <submittedName>
        <fullName evidence="4">Isoflavone reductase</fullName>
    </submittedName>
</protein>
<evidence type="ECO:0000259" key="3">
    <source>
        <dbReference type="Pfam" id="PF05368"/>
    </source>
</evidence>
<keyword evidence="5" id="KW-1185">Reference proteome</keyword>
<dbReference type="SUPFAM" id="SSF51735">
    <property type="entry name" value="NAD(P)-binding Rossmann-fold domains"/>
    <property type="match status" value="1"/>
</dbReference>
<dbReference type="CDD" id="cd05259">
    <property type="entry name" value="PCBER_SDR_a"/>
    <property type="match status" value="1"/>
</dbReference>
<proteinExistence type="predicted"/>
<evidence type="ECO:0000256" key="2">
    <source>
        <dbReference type="ARBA" id="ARBA00023002"/>
    </source>
</evidence>
<keyword evidence="1" id="KW-0521">NADP</keyword>
<dbReference type="Proteomes" id="UP001174694">
    <property type="component" value="Unassembled WGS sequence"/>
</dbReference>
<name>A0AA38RF81_9PEZI</name>
<dbReference type="Gene3D" id="3.90.25.10">
    <property type="entry name" value="UDP-galactose 4-epimerase, domain 1"/>
    <property type="match status" value="1"/>
</dbReference>
<dbReference type="Gene3D" id="3.40.50.720">
    <property type="entry name" value="NAD(P)-binding Rossmann-like Domain"/>
    <property type="match status" value="1"/>
</dbReference>
<keyword evidence="2" id="KW-0560">Oxidoreductase</keyword>
<dbReference type="InterPro" id="IPR036291">
    <property type="entry name" value="NAD(P)-bd_dom_sf"/>
</dbReference>
<evidence type="ECO:0000313" key="5">
    <source>
        <dbReference type="Proteomes" id="UP001174694"/>
    </source>
</evidence>
<dbReference type="InterPro" id="IPR051609">
    <property type="entry name" value="NmrA/Isoflavone_reductase-like"/>
</dbReference>
<dbReference type="Pfam" id="PF05368">
    <property type="entry name" value="NmrA"/>
    <property type="match status" value="1"/>
</dbReference>
<evidence type="ECO:0000256" key="1">
    <source>
        <dbReference type="ARBA" id="ARBA00022857"/>
    </source>
</evidence>
<sequence>MTTLKVIVVGASGETGGSIVNGLLESQTKFDVVALTRPASVGRPENDELRRRGVQVLAAELEGPEDELVSVLSGADVVISAVNAMVLHAQVSLANAAKRAGVGRFVPCCFGTIAPPKGVMQLRDRKEDIINHVKKLYLPYTVIDVGWWYQITLPRLPSGRIDYALAAPASGIPGDGNTPTSLTDLRDVGRYVAHIISDPKTLNKMVFAYNEVLTLNDVYDLLEKRSGETVDRNYVPKDKITVDIAKAQQKMAQQEGQKSLADYSNLWTLEYRYSWGIRGDNIPERARYLGYLDCRELYPDLKWTRLDDYVTEVLDGKARRVFARRSA</sequence>
<dbReference type="PANTHER" id="PTHR47706">
    <property type="entry name" value="NMRA-LIKE FAMILY PROTEIN"/>
    <property type="match status" value="1"/>
</dbReference>
<dbReference type="InterPro" id="IPR008030">
    <property type="entry name" value="NmrA-like"/>
</dbReference>
<dbReference type="AlphaFoldDB" id="A0AA38RF81"/>
<organism evidence="4 5">
    <name type="scientific">Pleurostoma richardsiae</name>
    <dbReference type="NCBI Taxonomy" id="41990"/>
    <lineage>
        <taxon>Eukaryota</taxon>
        <taxon>Fungi</taxon>
        <taxon>Dikarya</taxon>
        <taxon>Ascomycota</taxon>
        <taxon>Pezizomycotina</taxon>
        <taxon>Sordariomycetes</taxon>
        <taxon>Sordariomycetidae</taxon>
        <taxon>Calosphaeriales</taxon>
        <taxon>Pleurostomataceae</taxon>
        <taxon>Pleurostoma</taxon>
    </lineage>
</organism>
<gene>
    <name evidence="4" type="ORF">NKR23_g5654</name>
</gene>